<dbReference type="GO" id="GO:0004359">
    <property type="term" value="F:glutaminase activity"/>
    <property type="evidence" value="ECO:0007669"/>
    <property type="project" value="InterPro"/>
</dbReference>
<evidence type="ECO:0000256" key="4">
    <source>
        <dbReference type="ARBA" id="ARBA00022741"/>
    </source>
</evidence>
<dbReference type="EC" id="6.3.5.1" evidence="7 8"/>
<dbReference type="PATRIC" id="fig|1609981.3.peg.1837"/>
<feature type="binding site" evidence="7">
    <location>
        <position position="511"/>
    </location>
    <ligand>
        <name>deamido-NAD(+)</name>
        <dbReference type="ChEBI" id="CHEBI:58437"/>
        <note>ligand shared between two neighboring subunits</note>
    </ligand>
</feature>
<dbReference type="CDD" id="cd00553">
    <property type="entry name" value="NAD_synthase"/>
    <property type="match status" value="1"/>
</dbReference>
<dbReference type="CDD" id="cd07570">
    <property type="entry name" value="GAT_Gln-NAD-synth"/>
    <property type="match status" value="1"/>
</dbReference>
<dbReference type="RefSeq" id="WP_052882279.1">
    <property type="nucleotide sequence ID" value="NZ_CP010904.1"/>
</dbReference>
<dbReference type="NCBIfam" id="TIGR00552">
    <property type="entry name" value="nadE"/>
    <property type="match status" value="1"/>
</dbReference>
<comment type="catalytic activity">
    <reaction evidence="7 8">
        <text>deamido-NAD(+) + L-glutamine + ATP + H2O = L-glutamate + AMP + diphosphate + NAD(+) + H(+)</text>
        <dbReference type="Rhea" id="RHEA:24384"/>
        <dbReference type="ChEBI" id="CHEBI:15377"/>
        <dbReference type="ChEBI" id="CHEBI:15378"/>
        <dbReference type="ChEBI" id="CHEBI:29985"/>
        <dbReference type="ChEBI" id="CHEBI:30616"/>
        <dbReference type="ChEBI" id="CHEBI:33019"/>
        <dbReference type="ChEBI" id="CHEBI:57540"/>
        <dbReference type="ChEBI" id="CHEBI:58359"/>
        <dbReference type="ChEBI" id="CHEBI:58437"/>
        <dbReference type="ChEBI" id="CHEBI:456215"/>
        <dbReference type="EC" id="6.3.5.1"/>
    </reaction>
</comment>
<feature type="binding site" evidence="7">
    <location>
        <position position="371"/>
    </location>
    <ligand>
        <name>deamido-NAD(+)</name>
        <dbReference type="ChEBI" id="CHEBI:58437"/>
        <note>ligand shared between two neighboring subunits</note>
    </ligand>
</feature>
<dbReference type="STRING" id="1307763.L21SP4_01771"/>
<dbReference type="InterPro" id="IPR003694">
    <property type="entry name" value="NAD_synthase"/>
</dbReference>
<dbReference type="PIRSF" id="PIRSF006630">
    <property type="entry name" value="NADS_GAT"/>
    <property type="match status" value="1"/>
</dbReference>
<comment type="similarity">
    <text evidence="9">Belongs to the NAD synthetase family.</text>
</comment>
<dbReference type="AlphaFoldDB" id="A0A0G3ELJ0"/>
<feature type="binding site" evidence="7">
    <location>
        <position position="395"/>
    </location>
    <ligand>
        <name>ATP</name>
        <dbReference type="ChEBI" id="CHEBI:30616"/>
    </ligand>
</feature>
<evidence type="ECO:0000256" key="2">
    <source>
        <dbReference type="ARBA" id="ARBA00007145"/>
    </source>
</evidence>
<keyword evidence="6 7" id="KW-0520">NAD</keyword>
<comment type="pathway">
    <text evidence="1 7 8">Cofactor biosynthesis; NAD(+) biosynthesis; NAD(+) from deamido-NAD(+) (L-Gln route): step 1/1.</text>
</comment>
<dbReference type="InterPro" id="IPR014445">
    <property type="entry name" value="Gln-dep_NAD_synthase"/>
</dbReference>
<dbReference type="Pfam" id="PF02540">
    <property type="entry name" value="NAD_synthase"/>
    <property type="match status" value="1"/>
</dbReference>
<dbReference type="Gene3D" id="3.60.110.10">
    <property type="entry name" value="Carbon-nitrogen hydrolase"/>
    <property type="match status" value="1"/>
</dbReference>
<keyword evidence="5 7" id="KW-0067">ATP-binding</keyword>
<dbReference type="Pfam" id="PF00795">
    <property type="entry name" value="CN_hydrolase"/>
    <property type="match status" value="1"/>
</dbReference>
<keyword evidence="13" id="KW-1185">Reference proteome</keyword>
<dbReference type="GO" id="GO:0008795">
    <property type="term" value="F:NAD+ synthase activity"/>
    <property type="evidence" value="ECO:0007669"/>
    <property type="project" value="UniProtKB-UniRule"/>
</dbReference>
<dbReference type="Proteomes" id="UP000035268">
    <property type="component" value="Chromosome"/>
</dbReference>
<reference evidence="13" key="1">
    <citation type="submission" date="2015-02" db="EMBL/GenBank/DDBJ databases">
        <title>Description and complete genome sequence of the first cultured representative of the subdivision 5 of the Verrucomicrobia phylum.</title>
        <authorList>
            <person name="Spring S."/>
            <person name="Bunk B."/>
            <person name="Sproer C."/>
            <person name="Klenk H.-P."/>
        </authorList>
    </citation>
    <scope>NUCLEOTIDE SEQUENCE [LARGE SCALE GENOMIC DNA]</scope>
    <source>
        <strain evidence="13">L21-Fru-AB</strain>
    </source>
</reference>
<dbReference type="Gene3D" id="3.40.50.620">
    <property type="entry name" value="HUPs"/>
    <property type="match status" value="1"/>
</dbReference>
<feature type="binding site" evidence="7">
    <location>
        <position position="173"/>
    </location>
    <ligand>
        <name>L-glutamine</name>
        <dbReference type="ChEBI" id="CHEBI:58359"/>
    </ligand>
</feature>
<keyword evidence="4 7" id="KW-0547">Nucleotide-binding</keyword>
<evidence type="ECO:0000256" key="8">
    <source>
        <dbReference type="PIRNR" id="PIRNR006630"/>
    </source>
</evidence>
<evidence type="ECO:0000256" key="1">
    <source>
        <dbReference type="ARBA" id="ARBA00005188"/>
    </source>
</evidence>
<evidence type="ECO:0000256" key="5">
    <source>
        <dbReference type="ARBA" id="ARBA00022840"/>
    </source>
</evidence>
<feature type="region of interest" description="Disordered" evidence="10">
    <location>
        <begin position="444"/>
        <end position="467"/>
    </location>
</feature>
<dbReference type="SUPFAM" id="SSF56317">
    <property type="entry name" value="Carbon-nitrogen hydrolase"/>
    <property type="match status" value="1"/>
</dbReference>
<feature type="binding site" evidence="7">
    <location>
        <position position="115"/>
    </location>
    <ligand>
        <name>L-glutamine</name>
        <dbReference type="ChEBI" id="CHEBI:58359"/>
    </ligand>
</feature>
<feature type="active site" description="Proton acceptor; for glutaminase activity" evidence="7">
    <location>
        <position position="41"/>
    </location>
</feature>
<organism evidence="12 13">
    <name type="scientific">Kiritimatiella glycovorans</name>
    <dbReference type="NCBI Taxonomy" id="1307763"/>
    <lineage>
        <taxon>Bacteria</taxon>
        <taxon>Pseudomonadati</taxon>
        <taxon>Kiritimatiellota</taxon>
        <taxon>Kiritimatiellia</taxon>
        <taxon>Kiritimatiellales</taxon>
        <taxon>Kiritimatiellaceae</taxon>
        <taxon>Kiritimatiella</taxon>
    </lineage>
</organism>
<feature type="binding site" evidence="7">
    <location>
        <position position="179"/>
    </location>
    <ligand>
        <name>L-glutamine</name>
        <dbReference type="ChEBI" id="CHEBI:58359"/>
    </ligand>
</feature>
<dbReference type="PANTHER" id="PTHR23090:SF9">
    <property type="entry name" value="GLUTAMINE-DEPENDENT NAD(+) SYNTHETASE"/>
    <property type="match status" value="1"/>
</dbReference>
<accession>A0A0G3ELJ0</accession>
<dbReference type="PANTHER" id="PTHR23090">
    <property type="entry name" value="NH 3 /GLUTAMINE-DEPENDENT NAD + SYNTHETASE"/>
    <property type="match status" value="1"/>
</dbReference>
<evidence type="ECO:0000259" key="11">
    <source>
        <dbReference type="PROSITE" id="PS50263"/>
    </source>
</evidence>
<dbReference type="GO" id="GO:0009435">
    <property type="term" value="P:NAD+ biosynthetic process"/>
    <property type="evidence" value="ECO:0007669"/>
    <property type="project" value="UniProtKB-UniRule"/>
</dbReference>
<evidence type="ECO:0000256" key="7">
    <source>
        <dbReference type="HAMAP-Rule" id="MF_02090"/>
    </source>
</evidence>
<dbReference type="FunFam" id="3.40.50.620:FF:000106">
    <property type="entry name" value="Glutamine-dependent NAD(+) synthetase"/>
    <property type="match status" value="1"/>
</dbReference>
<feature type="binding site" evidence="7">
    <location>
        <position position="400"/>
    </location>
    <ligand>
        <name>deamido-NAD(+)</name>
        <dbReference type="ChEBI" id="CHEBI:58437"/>
        <note>ligand shared between two neighboring subunits</note>
    </ligand>
</feature>
<dbReference type="InterPro" id="IPR036526">
    <property type="entry name" value="C-N_Hydrolase_sf"/>
</dbReference>
<dbReference type="OrthoDB" id="9803818at2"/>
<proteinExistence type="inferred from homology"/>
<feature type="active site" description="Nucleophile; for glutaminase activity" evidence="7">
    <location>
        <position position="145"/>
    </location>
</feature>
<evidence type="ECO:0000313" key="13">
    <source>
        <dbReference type="Proteomes" id="UP000035268"/>
    </source>
</evidence>
<dbReference type="NCBIfam" id="NF010588">
    <property type="entry name" value="PRK13981.1"/>
    <property type="match status" value="1"/>
</dbReference>
<dbReference type="InterPro" id="IPR003010">
    <property type="entry name" value="C-N_Hydrolase"/>
</dbReference>
<dbReference type="InterPro" id="IPR014729">
    <property type="entry name" value="Rossmann-like_a/b/a_fold"/>
</dbReference>
<evidence type="ECO:0000256" key="9">
    <source>
        <dbReference type="RuleBase" id="RU003811"/>
    </source>
</evidence>
<protein>
    <recommendedName>
        <fullName evidence="7 8">Glutamine-dependent NAD(+) synthetase</fullName>
        <ecNumber evidence="7 8">6.3.5.1</ecNumber>
    </recommendedName>
    <alternativeName>
        <fullName evidence="7 8">NAD(+) synthase [glutamine-hydrolyzing]</fullName>
    </alternativeName>
</protein>
<evidence type="ECO:0000256" key="10">
    <source>
        <dbReference type="SAM" id="MobiDB-lite"/>
    </source>
</evidence>
<dbReference type="HAMAP" id="MF_02090">
    <property type="entry name" value="NadE_glutamine_dep"/>
    <property type="match status" value="1"/>
</dbReference>
<dbReference type="GO" id="GO:0003952">
    <property type="term" value="F:NAD+ synthase (glutamine-hydrolyzing) activity"/>
    <property type="evidence" value="ECO:0007669"/>
    <property type="project" value="UniProtKB-UniRule"/>
</dbReference>
<keyword evidence="3 7" id="KW-0436">Ligase</keyword>
<dbReference type="GO" id="GO:0005737">
    <property type="term" value="C:cytoplasm"/>
    <property type="evidence" value="ECO:0007669"/>
    <property type="project" value="InterPro"/>
</dbReference>
<comment type="function">
    <text evidence="7">Catalyzes the ATP-dependent amidation of deamido-NAD to form NAD. Uses L-glutamine as a nitrogen source.</text>
</comment>
<dbReference type="InterPro" id="IPR022310">
    <property type="entry name" value="NAD/GMP_synthase"/>
</dbReference>
<sequence>MKIGIAQINMTVGALRRNADRVLEYAGRAAEAGAEAILFPELAVCGYPPEDLILKPHFLRDCARETDRVREHLPAGITALVGAPVREGDAIYNAVSVLRDGSVLGIYRKNLLPNYAVFDEKRLFTAGEASLLFDLGPLRAAVQICEDSWFPDGAAVARLADRRPDVVLNCSASPYHRRKHREREATFRAVSQRLGAPLICCNLAGGQDELVFDGGSLALEPGGEVRCRAPLFHEDFRLVELESRGGKGLRIRGECAPELDEHEEVYGALATGLRDYVDKNGFHAVLISASGGIDSAFATVLAADALGADRVKTLTMPSAYSSEGTQSDAAALAENLGTEFFRIPIGEAFECCEKTLRGVWGEREPDIAEENMQARIRAVYAMALSNKFGWLLLSTGNKSELATGYCTLYGDMAGGFAPIKDVPKTMLYALARWRNRTHGAVLPESILTRPPSAELRPDQKDSDSLPPYDELDPILEGYVEQDLGIDALVEQGYDRALVERVVDLVDRSEFKRRQGVPGTRITPKAFGRDRRLPMVNDYRG</sequence>
<feature type="domain" description="CN hydrolase" evidence="11">
    <location>
        <begin position="1"/>
        <end position="243"/>
    </location>
</feature>
<feature type="active site" description="For glutaminase activity" evidence="7">
    <location>
        <position position="109"/>
    </location>
</feature>
<gene>
    <name evidence="12" type="primary">nadE_2</name>
    <name evidence="7" type="synonym">nadE</name>
    <name evidence="12" type="ORF">L21SP4_01771</name>
</gene>
<dbReference type="UniPathway" id="UPA00253">
    <property type="reaction ID" value="UER00334"/>
</dbReference>
<reference evidence="12 13" key="2">
    <citation type="journal article" date="2016" name="ISME J.">
        <title>Characterization of the first cultured representative of Verrucomicrobia subdivision 5 indicates the proposal of a novel phylum.</title>
        <authorList>
            <person name="Spring S."/>
            <person name="Bunk B."/>
            <person name="Sproer C."/>
            <person name="Schumann P."/>
            <person name="Rohde M."/>
            <person name="Tindall B.J."/>
            <person name="Klenk H.P."/>
        </authorList>
    </citation>
    <scope>NUCLEOTIDE SEQUENCE [LARGE SCALE GENOMIC DNA]</scope>
    <source>
        <strain evidence="12 13">L21-Fru-AB</strain>
    </source>
</reference>
<dbReference type="GO" id="GO:0005524">
    <property type="term" value="F:ATP binding"/>
    <property type="evidence" value="ECO:0007669"/>
    <property type="project" value="UniProtKB-UniRule"/>
</dbReference>
<evidence type="ECO:0000313" key="12">
    <source>
        <dbReference type="EMBL" id="AKJ65009.1"/>
    </source>
</evidence>
<dbReference type="EMBL" id="CP010904">
    <property type="protein sequence ID" value="AKJ65009.1"/>
    <property type="molecule type" value="Genomic_DNA"/>
</dbReference>
<dbReference type="PROSITE" id="PS50263">
    <property type="entry name" value="CN_HYDROLASE"/>
    <property type="match status" value="1"/>
</dbReference>
<evidence type="ECO:0000256" key="3">
    <source>
        <dbReference type="ARBA" id="ARBA00022598"/>
    </source>
</evidence>
<dbReference type="KEGG" id="vbl:L21SP4_01771"/>
<comment type="caution">
    <text evidence="7">Lacks conserved residue(s) required for the propagation of feature annotation.</text>
</comment>
<name>A0A0G3ELJ0_9BACT</name>
<evidence type="ECO:0000256" key="6">
    <source>
        <dbReference type="ARBA" id="ARBA00023027"/>
    </source>
</evidence>
<comment type="similarity">
    <text evidence="2 7 8">In the C-terminal section; belongs to the NAD synthetase family.</text>
</comment>
<dbReference type="SUPFAM" id="SSF52402">
    <property type="entry name" value="Adenine nucleotide alpha hydrolases-like"/>
    <property type="match status" value="1"/>
</dbReference>